<reference evidence="3" key="1">
    <citation type="submission" date="2018-04" db="EMBL/GenBank/DDBJ databases">
        <authorList>
            <person name="Go L.Y."/>
            <person name="Mitchell J.A."/>
        </authorList>
    </citation>
    <scope>NUCLEOTIDE SEQUENCE</scope>
    <source>
        <tissue evidence="3">Whole organism</tissue>
    </source>
</reference>
<feature type="compositionally biased region" description="Basic residues" evidence="1">
    <location>
        <begin position="484"/>
        <end position="494"/>
    </location>
</feature>
<dbReference type="AlphaFoldDB" id="A0A336MPF5"/>
<proteinExistence type="predicted"/>
<feature type="compositionally biased region" description="Low complexity" evidence="1">
    <location>
        <begin position="346"/>
        <end position="359"/>
    </location>
</feature>
<evidence type="ECO:0000259" key="2">
    <source>
        <dbReference type="PROSITE" id="PS50238"/>
    </source>
</evidence>
<dbReference type="FunFam" id="1.10.555.10:FF:000032">
    <property type="entry name" value="Uncharacterized protein, isoform E"/>
    <property type="match status" value="1"/>
</dbReference>
<accession>A0A336MPF5</accession>
<feature type="region of interest" description="Disordered" evidence="1">
    <location>
        <begin position="344"/>
        <end position="366"/>
    </location>
</feature>
<dbReference type="EMBL" id="UFQS01001969">
    <property type="protein sequence ID" value="SSX12794.1"/>
    <property type="molecule type" value="Genomic_DNA"/>
</dbReference>
<dbReference type="VEuPathDB" id="VectorBase:CSON004715"/>
<organism evidence="4">
    <name type="scientific">Culicoides sonorensis</name>
    <name type="common">Biting midge</name>
    <dbReference type="NCBI Taxonomy" id="179676"/>
    <lineage>
        <taxon>Eukaryota</taxon>
        <taxon>Metazoa</taxon>
        <taxon>Ecdysozoa</taxon>
        <taxon>Arthropoda</taxon>
        <taxon>Hexapoda</taxon>
        <taxon>Insecta</taxon>
        <taxon>Pterygota</taxon>
        <taxon>Neoptera</taxon>
        <taxon>Endopterygota</taxon>
        <taxon>Diptera</taxon>
        <taxon>Nematocera</taxon>
        <taxon>Chironomoidea</taxon>
        <taxon>Ceratopogonidae</taxon>
        <taxon>Ceratopogoninae</taxon>
        <taxon>Culicoides</taxon>
        <taxon>Monoculicoides</taxon>
    </lineage>
</organism>
<dbReference type="CDD" id="cd00159">
    <property type="entry name" value="RhoGAP"/>
    <property type="match status" value="1"/>
</dbReference>
<dbReference type="SUPFAM" id="SSF48350">
    <property type="entry name" value="GTPase activation domain, GAP"/>
    <property type="match status" value="1"/>
</dbReference>
<dbReference type="Pfam" id="PF00620">
    <property type="entry name" value="RhoGAP"/>
    <property type="match status" value="1"/>
</dbReference>
<dbReference type="OMA" id="KWHEHAS"/>
<evidence type="ECO:0000313" key="4">
    <source>
        <dbReference type="EMBL" id="SSX32236.1"/>
    </source>
</evidence>
<dbReference type="EMBL" id="UFQT01001969">
    <property type="protein sequence ID" value="SSX32236.1"/>
    <property type="molecule type" value="Genomic_DNA"/>
</dbReference>
<dbReference type="PROSITE" id="PS50238">
    <property type="entry name" value="RHOGAP"/>
    <property type="match status" value="1"/>
</dbReference>
<feature type="region of interest" description="Disordered" evidence="1">
    <location>
        <begin position="483"/>
        <end position="512"/>
    </location>
</feature>
<dbReference type="GO" id="GO:0005096">
    <property type="term" value="F:GTPase activator activity"/>
    <property type="evidence" value="ECO:0007669"/>
    <property type="project" value="TreeGrafter"/>
</dbReference>
<protein>
    <submittedName>
        <fullName evidence="4">CSON004715 protein</fullName>
    </submittedName>
</protein>
<dbReference type="InterPro" id="IPR000198">
    <property type="entry name" value="RhoGAP_dom"/>
</dbReference>
<feature type="domain" description="Rho-GAP" evidence="2">
    <location>
        <begin position="34"/>
        <end position="224"/>
    </location>
</feature>
<sequence length="681" mass="75691">MSSWASKSGLGLLTSCSHSQTPYPNRLEKVKFGVSLSEVCKNDIPSALLVLILKLNKEAPLRKDVFRAPGNVSAMKNLIHFLQSGRLVNVDNYSVYTIASVLKKFLRKIPGGIFGRDGEAELFEIVEIEDEPVSQERIHRLLMSLPNYTQRLLVLLFGTFRTIASNAERAGTGMTSEALGVSVAPSFFQSCVSDGKTARMEDVLRFKVATRIMKHMIDKFAEFDLFGRENYEYYARVTGRVLRVQDEWFCSFRYPPPPSEKTAQQNYALQLALETEKTWLQCECERLNGLIQEESQSTPALLTSGGSVIGNSAASLALIPEHSLLESCARLSVSLEGPGLFNVPGSSTTSCSSTRSSRSNSHHMTHEELEELRNVNRYAESTKSLSYLPQVHERQTARMRTRSEWFLGARGSSLELSAMSSTPVPGSLSANIGSYNFYTDEIDVVNSNHNNYIDNVIVNVNNNRNALSASAFMLNTSHSSSQLNHHHHLHHHHYTSATNSLNPSHFDPDDQSTLLANSISIHESQFGESTRQISTSEQTGNAGLSASAESVNFKQRHSLRRSKHIHRSSSRRNKENGSRTASIRSKQNQNTVSLNESGSDGVSKRTKTRVVSFEQTPSSSSTANKVCYFDHSKSVDQPVIVERRSEFNNSLSVDNDLLVHDWPMTILPAKSDATPSKPPRI</sequence>
<dbReference type="InterPro" id="IPR008936">
    <property type="entry name" value="Rho_GTPase_activation_prot"/>
</dbReference>
<evidence type="ECO:0000313" key="3">
    <source>
        <dbReference type="EMBL" id="SSX12794.1"/>
    </source>
</evidence>
<dbReference type="PANTHER" id="PTHR23179:SF27">
    <property type="entry name" value="RHO GTPASE ACTIVATING PROTEIN AT 71E, ISOFORM D"/>
    <property type="match status" value="1"/>
</dbReference>
<feature type="compositionally biased region" description="Polar residues" evidence="1">
    <location>
        <begin position="525"/>
        <end position="553"/>
    </location>
</feature>
<evidence type="ECO:0000256" key="1">
    <source>
        <dbReference type="SAM" id="MobiDB-lite"/>
    </source>
</evidence>
<feature type="compositionally biased region" description="Polar residues" evidence="1">
    <location>
        <begin position="578"/>
        <end position="600"/>
    </location>
</feature>
<feature type="region of interest" description="Disordered" evidence="1">
    <location>
        <begin position="525"/>
        <end position="607"/>
    </location>
</feature>
<dbReference type="GO" id="GO:0007165">
    <property type="term" value="P:signal transduction"/>
    <property type="evidence" value="ECO:0007669"/>
    <property type="project" value="InterPro"/>
</dbReference>
<name>A0A336MPF5_CULSO</name>
<dbReference type="SMART" id="SM00324">
    <property type="entry name" value="RhoGAP"/>
    <property type="match status" value="1"/>
</dbReference>
<gene>
    <name evidence="4" type="primary">CSON004715</name>
</gene>
<reference evidence="4" key="2">
    <citation type="submission" date="2018-07" db="EMBL/GenBank/DDBJ databases">
        <authorList>
            <person name="Quirk P.G."/>
            <person name="Krulwich T.A."/>
        </authorList>
    </citation>
    <scope>NUCLEOTIDE SEQUENCE</scope>
</reference>
<dbReference type="Gene3D" id="1.10.555.10">
    <property type="entry name" value="Rho GTPase activation protein"/>
    <property type="match status" value="1"/>
</dbReference>
<feature type="compositionally biased region" description="Basic residues" evidence="1">
    <location>
        <begin position="554"/>
        <end position="571"/>
    </location>
</feature>
<dbReference type="PANTHER" id="PTHR23179">
    <property type="entry name" value="T-CELL ACTIVATION RHO GTPASE ACTIVATING PROTEIN-RELATED"/>
    <property type="match status" value="1"/>
</dbReference>